<feature type="transmembrane region" description="Helical" evidence="1">
    <location>
        <begin position="34"/>
        <end position="58"/>
    </location>
</feature>
<keyword evidence="1" id="KW-0812">Transmembrane</keyword>
<protein>
    <submittedName>
        <fullName evidence="2">Uncharacterized protein</fullName>
    </submittedName>
</protein>
<keyword evidence="3" id="KW-1185">Reference proteome</keyword>
<comment type="caution">
    <text evidence="2">The sequence shown here is derived from an EMBL/GenBank/DDBJ whole genome shotgun (WGS) entry which is preliminary data.</text>
</comment>
<sequence>MAVLSYTLLFGFWTLVTRRKDIRVFCVITTPMIGNIYTACIRSVVIIDMLIVICYMLFFFFLKRVRLGYDTMKNIHRSLVVISLAVVFGSLTTTFIGSLVEVLELNMRRADVDLVAGVFVNTSCSINFFIFYAV</sequence>
<proteinExistence type="predicted"/>
<dbReference type="Pfam" id="PF10320">
    <property type="entry name" value="7TM_GPCR_Srsx"/>
    <property type="match status" value="1"/>
</dbReference>
<name>A0AAN8J1I2_TRICO</name>
<accession>A0AAN8J1I2</accession>
<feature type="non-terminal residue" evidence="2">
    <location>
        <position position="134"/>
    </location>
</feature>
<gene>
    <name evidence="2" type="ORF">GCK32_019483</name>
</gene>
<keyword evidence="1" id="KW-1133">Transmembrane helix</keyword>
<organism evidence="2 3">
    <name type="scientific">Trichostrongylus colubriformis</name>
    <name type="common">Black scour worm</name>
    <dbReference type="NCBI Taxonomy" id="6319"/>
    <lineage>
        <taxon>Eukaryota</taxon>
        <taxon>Metazoa</taxon>
        <taxon>Ecdysozoa</taxon>
        <taxon>Nematoda</taxon>
        <taxon>Chromadorea</taxon>
        <taxon>Rhabditida</taxon>
        <taxon>Rhabditina</taxon>
        <taxon>Rhabditomorpha</taxon>
        <taxon>Strongyloidea</taxon>
        <taxon>Trichostrongylidae</taxon>
        <taxon>Trichostrongylus</taxon>
    </lineage>
</organism>
<keyword evidence="1" id="KW-0472">Membrane</keyword>
<evidence type="ECO:0000313" key="3">
    <source>
        <dbReference type="Proteomes" id="UP001331761"/>
    </source>
</evidence>
<dbReference type="Proteomes" id="UP001331761">
    <property type="component" value="Unassembled WGS sequence"/>
</dbReference>
<dbReference type="EMBL" id="WIXE01013478">
    <property type="protein sequence ID" value="KAK5975079.1"/>
    <property type="molecule type" value="Genomic_DNA"/>
</dbReference>
<feature type="transmembrane region" description="Helical" evidence="1">
    <location>
        <begin position="112"/>
        <end position="133"/>
    </location>
</feature>
<evidence type="ECO:0000313" key="2">
    <source>
        <dbReference type="EMBL" id="KAK5975079.1"/>
    </source>
</evidence>
<evidence type="ECO:0000256" key="1">
    <source>
        <dbReference type="SAM" id="Phobius"/>
    </source>
</evidence>
<reference evidence="2 3" key="1">
    <citation type="submission" date="2019-10" db="EMBL/GenBank/DDBJ databases">
        <title>Assembly and Annotation for the nematode Trichostrongylus colubriformis.</title>
        <authorList>
            <person name="Martin J."/>
        </authorList>
    </citation>
    <scope>NUCLEOTIDE SEQUENCE [LARGE SCALE GENOMIC DNA]</scope>
    <source>
        <strain evidence="2">G859</strain>
        <tissue evidence="2">Whole worm</tissue>
    </source>
</reference>
<dbReference type="AlphaFoldDB" id="A0AAN8J1I2"/>
<dbReference type="InterPro" id="IPR019424">
    <property type="entry name" value="7TM_GPCR_Srsx"/>
</dbReference>
<feature type="transmembrane region" description="Helical" evidence="1">
    <location>
        <begin position="79"/>
        <end position="100"/>
    </location>
</feature>